<keyword evidence="2" id="KW-1185">Reference proteome</keyword>
<organism evidence="1 2">
    <name type="scientific">Acuticoccus sediminis</name>
    <dbReference type="NCBI Taxonomy" id="2184697"/>
    <lineage>
        <taxon>Bacteria</taxon>
        <taxon>Pseudomonadati</taxon>
        <taxon>Pseudomonadota</taxon>
        <taxon>Alphaproteobacteria</taxon>
        <taxon>Hyphomicrobiales</taxon>
        <taxon>Amorphaceae</taxon>
        <taxon>Acuticoccus</taxon>
    </lineage>
</organism>
<proteinExistence type="predicted"/>
<evidence type="ECO:0000313" key="1">
    <source>
        <dbReference type="EMBL" id="RAH98963.1"/>
    </source>
</evidence>
<dbReference type="Proteomes" id="UP000249590">
    <property type="component" value="Unassembled WGS sequence"/>
</dbReference>
<evidence type="ECO:0000313" key="2">
    <source>
        <dbReference type="Proteomes" id="UP000249590"/>
    </source>
</evidence>
<accession>A0A8B2NTQ1</accession>
<protein>
    <recommendedName>
        <fullName evidence="3">Protein phosphatase 2C-like protein</fullName>
    </recommendedName>
</protein>
<dbReference type="SUPFAM" id="SSF81606">
    <property type="entry name" value="PP2C-like"/>
    <property type="match status" value="1"/>
</dbReference>
<dbReference type="InterPro" id="IPR036457">
    <property type="entry name" value="PPM-type-like_dom_sf"/>
</dbReference>
<dbReference type="Gene3D" id="3.60.40.10">
    <property type="entry name" value="PPM-type phosphatase domain"/>
    <property type="match status" value="1"/>
</dbReference>
<gene>
    <name evidence="1" type="ORF">DLJ53_25375</name>
</gene>
<dbReference type="EMBL" id="QHHQ01000006">
    <property type="protein sequence ID" value="RAH98963.1"/>
    <property type="molecule type" value="Genomic_DNA"/>
</dbReference>
<name>A0A8B2NTQ1_9HYPH</name>
<reference evidence="1 2" key="1">
    <citation type="submission" date="2018-05" db="EMBL/GenBank/DDBJ databases">
        <title>Acuticoccus sediminis sp. nov., isolated from deep-sea sediment of Indian Ocean.</title>
        <authorList>
            <person name="Liu X."/>
            <person name="Lai Q."/>
            <person name="Du Y."/>
            <person name="Sun F."/>
            <person name="Zhang X."/>
            <person name="Wang S."/>
            <person name="Shao Z."/>
        </authorList>
    </citation>
    <scope>NUCLEOTIDE SEQUENCE [LARGE SCALE GENOMIC DNA]</scope>
    <source>
        <strain evidence="1 2">PTG4-2</strain>
    </source>
</reference>
<comment type="caution">
    <text evidence="1">The sequence shown here is derived from an EMBL/GenBank/DDBJ whole genome shotgun (WGS) entry which is preliminary data.</text>
</comment>
<dbReference type="AlphaFoldDB" id="A0A8B2NTQ1"/>
<evidence type="ECO:0008006" key="3">
    <source>
        <dbReference type="Google" id="ProtNLM"/>
    </source>
</evidence>
<sequence length="289" mass="31280">MASLVARAVRRRHPVLIEVRASVSAPGSPRRANEDGCGSAGLYAWVIDGATGLGDEALLDAPSDAAWLTAVLHEALMAGAEAETRPLELLRSAANVATERFNAERRRAPRERYEVPTAAVMLARFGDVIEIVELGDCGLWIETDGVMHRVGGSDQQRQWENESARRLMGGGQGRTPEVTAYLRTVRNTANTPEGYPVFAPDHGSVRRARQHVYGARQGRALLITDGFEAAIDDYGLYDGAGLMAAVEGDVDGTLATIRAVEADDPDCTRYPRFKRSDDATALMLRFAAD</sequence>